<dbReference type="PANTHER" id="PTHR46211">
    <property type="entry name" value="GLYCEROPHOSPHORYL DIESTER PHOSPHODIESTERASE"/>
    <property type="match status" value="1"/>
</dbReference>
<dbReference type="PROSITE" id="PS51704">
    <property type="entry name" value="GP_PDE"/>
    <property type="match status" value="1"/>
</dbReference>
<evidence type="ECO:0000259" key="1">
    <source>
        <dbReference type="PROSITE" id="PS51704"/>
    </source>
</evidence>
<dbReference type="EMBL" id="JACJLT010000068">
    <property type="protein sequence ID" value="MBM6875538.1"/>
    <property type="molecule type" value="Genomic_DNA"/>
</dbReference>
<dbReference type="SUPFAM" id="SSF51695">
    <property type="entry name" value="PLC-like phosphodiesterases"/>
    <property type="match status" value="1"/>
</dbReference>
<dbReference type="RefSeq" id="WP_204716343.1">
    <property type="nucleotide sequence ID" value="NZ_JACJLT010000068.1"/>
</dbReference>
<evidence type="ECO:0000313" key="2">
    <source>
        <dbReference type="EMBL" id="MBM6875538.1"/>
    </source>
</evidence>
<evidence type="ECO:0000313" key="3">
    <source>
        <dbReference type="Proteomes" id="UP000728968"/>
    </source>
</evidence>
<dbReference type="CDD" id="cd08563">
    <property type="entry name" value="GDPD_TtGDE_like"/>
    <property type="match status" value="1"/>
</dbReference>
<dbReference type="Proteomes" id="UP000728968">
    <property type="component" value="Unassembled WGS sequence"/>
</dbReference>
<organism evidence="2 3">
    <name type="scientific">Fusobacterium mortiferum</name>
    <dbReference type="NCBI Taxonomy" id="850"/>
    <lineage>
        <taxon>Bacteria</taxon>
        <taxon>Fusobacteriati</taxon>
        <taxon>Fusobacteriota</taxon>
        <taxon>Fusobacteriia</taxon>
        <taxon>Fusobacteriales</taxon>
        <taxon>Fusobacteriaceae</taxon>
        <taxon>Fusobacterium</taxon>
    </lineage>
</organism>
<gene>
    <name evidence="2" type="ORF">H6A04_07725</name>
</gene>
<sequence>MCKIFAHRGYSGKYPENTMIAFKKALEYGVDGIELDVQLTKDGEVVIIHDETIDRTTTGKGFVVDYTYEELEKFDASFKFKDLGFNKIPTLREYFQLVKDYDIVTNVELKTGINEYLGIEEKVWELIKEYNLEEKVIISSFNHFSVMRMKKIAPQLKYGFLSEDWIIDAGKYTHSHGVQCYHPRFNNLVPDVIKELKKYNLEINTWTVNLEEDMRYLYSNNIDVIITNYPELAQEIKNRQR</sequence>
<keyword evidence="3" id="KW-1185">Reference proteome</keyword>
<comment type="caution">
    <text evidence="2">The sequence shown here is derived from an EMBL/GenBank/DDBJ whole genome shotgun (WGS) entry which is preliminary data.</text>
</comment>
<dbReference type="PROSITE" id="PS50007">
    <property type="entry name" value="PIPLC_X_DOMAIN"/>
    <property type="match status" value="1"/>
</dbReference>
<name>A0ABS2G458_FUSMR</name>
<accession>A0ABS2G458</accession>
<dbReference type="Gene3D" id="3.20.20.190">
    <property type="entry name" value="Phosphatidylinositol (PI) phosphodiesterase"/>
    <property type="match status" value="1"/>
</dbReference>
<proteinExistence type="predicted"/>
<dbReference type="InterPro" id="IPR030395">
    <property type="entry name" value="GP_PDE_dom"/>
</dbReference>
<reference evidence="2 3" key="1">
    <citation type="journal article" date="2021" name="Sci. Rep.">
        <title>The distribution of antibiotic resistance genes in chicken gut microbiota commensals.</title>
        <authorList>
            <person name="Juricova H."/>
            <person name="Matiasovicova J."/>
            <person name="Kubasova T."/>
            <person name="Cejkova D."/>
            <person name="Rychlik I."/>
        </authorList>
    </citation>
    <scope>NUCLEOTIDE SEQUENCE [LARGE SCALE GENOMIC DNA]</scope>
    <source>
        <strain evidence="2 3">An425</strain>
    </source>
</reference>
<dbReference type="InterPro" id="IPR017946">
    <property type="entry name" value="PLC-like_Pdiesterase_TIM-brl"/>
</dbReference>
<dbReference type="Pfam" id="PF03009">
    <property type="entry name" value="GDPD"/>
    <property type="match status" value="1"/>
</dbReference>
<protein>
    <submittedName>
        <fullName evidence="2">Glycerophosphodiester phosphodiesterase</fullName>
    </submittedName>
</protein>
<feature type="domain" description="GP-PDE" evidence="1">
    <location>
        <begin position="2"/>
        <end position="237"/>
    </location>
</feature>
<dbReference type="PANTHER" id="PTHR46211:SF1">
    <property type="entry name" value="GLYCEROPHOSPHODIESTER PHOSPHODIESTERASE, CYTOPLASMIC"/>
    <property type="match status" value="1"/>
</dbReference>